<feature type="transmembrane region" description="Helical" evidence="8">
    <location>
        <begin position="330"/>
        <end position="353"/>
    </location>
</feature>
<dbReference type="STRING" id="1423730.FC75_GL002342"/>
<comment type="caution">
    <text evidence="10">The sequence shown here is derived from an EMBL/GenBank/DDBJ whole genome shotgun (WGS) entry which is preliminary data.</text>
</comment>
<organism evidence="10 11">
    <name type="scientific">Lacticaseibacillus camelliae DSM 22697 = JCM 13995</name>
    <dbReference type="NCBI Taxonomy" id="1423730"/>
    <lineage>
        <taxon>Bacteria</taxon>
        <taxon>Bacillati</taxon>
        <taxon>Bacillota</taxon>
        <taxon>Bacilli</taxon>
        <taxon>Lactobacillales</taxon>
        <taxon>Lactobacillaceae</taxon>
        <taxon>Lacticaseibacillus</taxon>
    </lineage>
</organism>
<evidence type="ECO:0000256" key="1">
    <source>
        <dbReference type="ARBA" id="ARBA00004651"/>
    </source>
</evidence>
<dbReference type="NCBIfam" id="TIGR00711">
    <property type="entry name" value="efflux_EmrB"/>
    <property type="match status" value="1"/>
</dbReference>
<feature type="transmembrane region" description="Helical" evidence="8">
    <location>
        <begin position="21"/>
        <end position="42"/>
    </location>
</feature>
<accession>A0A0R2EYC6</accession>
<protein>
    <submittedName>
        <fullName evidence="10">Multidrug transport protein</fullName>
    </submittedName>
</protein>
<dbReference type="PATRIC" id="fig|1423730.4.peg.2430"/>
<dbReference type="InterPro" id="IPR004638">
    <property type="entry name" value="EmrB-like"/>
</dbReference>
<feature type="transmembrane region" description="Helical" evidence="8">
    <location>
        <begin position="435"/>
        <end position="455"/>
    </location>
</feature>
<dbReference type="PROSITE" id="PS50850">
    <property type="entry name" value="MFS"/>
    <property type="match status" value="1"/>
</dbReference>
<evidence type="ECO:0000256" key="6">
    <source>
        <dbReference type="ARBA" id="ARBA00022989"/>
    </source>
</evidence>
<dbReference type="SUPFAM" id="SSF103473">
    <property type="entry name" value="MFS general substrate transporter"/>
    <property type="match status" value="1"/>
</dbReference>
<dbReference type="PANTHER" id="PTHR42718:SF9">
    <property type="entry name" value="MAJOR FACILITATOR SUPERFAMILY MULTIDRUG TRANSPORTER MFSC"/>
    <property type="match status" value="1"/>
</dbReference>
<feature type="transmembrane region" description="Helical" evidence="8">
    <location>
        <begin position="272"/>
        <end position="293"/>
    </location>
</feature>
<evidence type="ECO:0000256" key="4">
    <source>
        <dbReference type="ARBA" id="ARBA00022475"/>
    </source>
</evidence>
<feature type="domain" description="Major facilitator superfamily (MFS) profile" evidence="9">
    <location>
        <begin position="24"/>
        <end position="459"/>
    </location>
</feature>
<dbReference type="InterPro" id="IPR020846">
    <property type="entry name" value="MFS_dom"/>
</dbReference>
<sequence>MNQLEDLEAMGNQMSKTSQNSHAMVVPLMIAAFLSSLGQSLMTASVPQISQAFNISEAQGEWLTMGYILILGIVSAFTAFLINRIPTRPLFLTTMCLFTVGIVISLVAPSFPLLLVGRLIQGVGAGVMLPLTQVVLMNSYPSSQQGAAFAVMGIVLAFAPAIGPTIAGVLSDHFGFRSIFILMLVIGLVALLMGVRMVHNVGKTTTESLDVISAILYSIGFAVLMIGVSETQVVEMLIGLVLLVVFGIRQFRVPSPFLQLRVFKSRRFTVTMTLIVVGYAVNMTDVMLVPLMLQSALGYSATIAGLAMLPGALCNLVANPLGGWLLDHKGARVVGILGTASVALGASGLAFVLHANSPLWLAAVGYILLSFGMSLIMTPLVPYAVSELSVKEMSHGNAIIVSGRQMLGTIVGTALVAVTAQVSPGKETTIAGINVAYAILMVIALLGLAIAVTLLKNQRMDEEAL</sequence>
<dbReference type="PRINTS" id="PR01036">
    <property type="entry name" value="TCRTETB"/>
</dbReference>
<feature type="transmembrane region" description="Helical" evidence="8">
    <location>
        <begin position="176"/>
        <end position="197"/>
    </location>
</feature>
<dbReference type="InterPro" id="IPR036259">
    <property type="entry name" value="MFS_trans_sf"/>
</dbReference>
<evidence type="ECO:0000313" key="11">
    <source>
        <dbReference type="Proteomes" id="UP000050865"/>
    </source>
</evidence>
<evidence type="ECO:0000256" key="8">
    <source>
        <dbReference type="SAM" id="Phobius"/>
    </source>
</evidence>
<feature type="transmembrane region" description="Helical" evidence="8">
    <location>
        <begin position="89"/>
        <end position="108"/>
    </location>
</feature>
<dbReference type="GO" id="GO:0005886">
    <property type="term" value="C:plasma membrane"/>
    <property type="evidence" value="ECO:0007669"/>
    <property type="project" value="UniProtKB-SubCell"/>
</dbReference>
<evidence type="ECO:0000259" key="9">
    <source>
        <dbReference type="PROSITE" id="PS50850"/>
    </source>
</evidence>
<evidence type="ECO:0000256" key="3">
    <source>
        <dbReference type="ARBA" id="ARBA00022448"/>
    </source>
</evidence>
<gene>
    <name evidence="10" type="ORF">FC75_GL002342</name>
</gene>
<feature type="transmembrane region" description="Helical" evidence="8">
    <location>
        <begin position="359"/>
        <end position="385"/>
    </location>
</feature>
<keyword evidence="4" id="KW-1003">Cell membrane</keyword>
<evidence type="ECO:0000256" key="7">
    <source>
        <dbReference type="ARBA" id="ARBA00023136"/>
    </source>
</evidence>
<evidence type="ECO:0000313" key="10">
    <source>
        <dbReference type="EMBL" id="KRN21329.1"/>
    </source>
</evidence>
<keyword evidence="5 8" id="KW-0812">Transmembrane</keyword>
<keyword evidence="6 8" id="KW-1133">Transmembrane helix</keyword>
<feature type="transmembrane region" description="Helical" evidence="8">
    <location>
        <begin position="406"/>
        <end position="423"/>
    </location>
</feature>
<comment type="subcellular location">
    <subcellularLocation>
        <location evidence="1">Cell membrane</location>
        <topology evidence="1">Multi-pass membrane protein</topology>
    </subcellularLocation>
</comment>
<dbReference type="InterPro" id="IPR011701">
    <property type="entry name" value="MFS"/>
</dbReference>
<feature type="transmembrane region" description="Helical" evidence="8">
    <location>
        <begin position="299"/>
        <end position="318"/>
    </location>
</feature>
<keyword evidence="3" id="KW-0813">Transport</keyword>
<dbReference type="GO" id="GO:0022857">
    <property type="term" value="F:transmembrane transporter activity"/>
    <property type="evidence" value="ECO:0007669"/>
    <property type="project" value="InterPro"/>
</dbReference>
<dbReference type="Proteomes" id="UP000050865">
    <property type="component" value="Unassembled WGS sequence"/>
</dbReference>
<feature type="transmembrane region" description="Helical" evidence="8">
    <location>
        <begin position="148"/>
        <end position="170"/>
    </location>
</feature>
<feature type="transmembrane region" description="Helical" evidence="8">
    <location>
        <begin position="114"/>
        <end position="136"/>
    </location>
</feature>
<evidence type="ECO:0000256" key="5">
    <source>
        <dbReference type="ARBA" id="ARBA00022692"/>
    </source>
</evidence>
<dbReference type="EMBL" id="AYZJ01000054">
    <property type="protein sequence ID" value="KRN21329.1"/>
    <property type="molecule type" value="Genomic_DNA"/>
</dbReference>
<feature type="transmembrane region" description="Helical" evidence="8">
    <location>
        <begin position="233"/>
        <end position="251"/>
    </location>
</feature>
<dbReference type="Gene3D" id="1.20.1250.20">
    <property type="entry name" value="MFS general substrate transporter like domains"/>
    <property type="match status" value="1"/>
</dbReference>
<keyword evidence="11" id="KW-1185">Reference proteome</keyword>
<feature type="transmembrane region" description="Helical" evidence="8">
    <location>
        <begin position="62"/>
        <end position="82"/>
    </location>
</feature>
<comment type="similarity">
    <text evidence="2">Belongs to the major facilitator superfamily. EmrB family.</text>
</comment>
<proteinExistence type="inferred from homology"/>
<feature type="transmembrane region" description="Helical" evidence="8">
    <location>
        <begin position="209"/>
        <end position="227"/>
    </location>
</feature>
<dbReference type="AlphaFoldDB" id="A0A0R2EYC6"/>
<keyword evidence="7 8" id="KW-0472">Membrane</keyword>
<dbReference type="Pfam" id="PF07690">
    <property type="entry name" value="MFS_1"/>
    <property type="match status" value="1"/>
</dbReference>
<dbReference type="PANTHER" id="PTHR42718">
    <property type="entry name" value="MAJOR FACILITATOR SUPERFAMILY MULTIDRUG TRANSPORTER MFSC"/>
    <property type="match status" value="1"/>
</dbReference>
<evidence type="ECO:0000256" key="2">
    <source>
        <dbReference type="ARBA" id="ARBA00008537"/>
    </source>
</evidence>
<reference evidence="10 11" key="1">
    <citation type="journal article" date="2015" name="Genome Announc.">
        <title>Expanding the biotechnology potential of lactobacilli through comparative genomics of 213 strains and associated genera.</title>
        <authorList>
            <person name="Sun Z."/>
            <person name="Harris H.M."/>
            <person name="McCann A."/>
            <person name="Guo C."/>
            <person name="Argimon S."/>
            <person name="Zhang W."/>
            <person name="Yang X."/>
            <person name="Jeffery I.B."/>
            <person name="Cooney J.C."/>
            <person name="Kagawa T.F."/>
            <person name="Liu W."/>
            <person name="Song Y."/>
            <person name="Salvetti E."/>
            <person name="Wrobel A."/>
            <person name="Rasinkangas P."/>
            <person name="Parkhill J."/>
            <person name="Rea M.C."/>
            <person name="O'Sullivan O."/>
            <person name="Ritari J."/>
            <person name="Douillard F.P."/>
            <person name="Paul Ross R."/>
            <person name="Yang R."/>
            <person name="Briner A.E."/>
            <person name="Felis G.E."/>
            <person name="de Vos W.M."/>
            <person name="Barrangou R."/>
            <person name="Klaenhammer T.R."/>
            <person name="Caufield P.W."/>
            <person name="Cui Y."/>
            <person name="Zhang H."/>
            <person name="O'Toole P.W."/>
        </authorList>
    </citation>
    <scope>NUCLEOTIDE SEQUENCE [LARGE SCALE GENOMIC DNA]</scope>
    <source>
        <strain evidence="10 11">DSM 22697</strain>
    </source>
</reference>
<dbReference type="Gene3D" id="1.20.1720.10">
    <property type="entry name" value="Multidrug resistance protein D"/>
    <property type="match status" value="1"/>
</dbReference>
<name>A0A0R2EYC6_9LACO</name>